<evidence type="ECO:0000313" key="2">
    <source>
        <dbReference type="Proteomes" id="UP000564885"/>
    </source>
</evidence>
<dbReference type="EMBL" id="JABEPP010000007">
    <property type="protein sequence ID" value="NNM75068.1"/>
    <property type="molecule type" value="Genomic_DNA"/>
</dbReference>
<dbReference type="AlphaFoldDB" id="A0A849ICD6"/>
<gene>
    <name evidence="1" type="ORF">HJG44_22155</name>
</gene>
<organism evidence="1 2">
    <name type="scientific">Enterovirga aerilata</name>
    <dbReference type="NCBI Taxonomy" id="2730920"/>
    <lineage>
        <taxon>Bacteria</taxon>
        <taxon>Pseudomonadati</taxon>
        <taxon>Pseudomonadota</taxon>
        <taxon>Alphaproteobacteria</taxon>
        <taxon>Hyphomicrobiales</taxon>
        <taxon>Methylobacteriaceae</taxon>
        <taxon>Enterovirga</taxon>
    </lineage>
</organism>
<dbReference type="Proteomes" id="UP000564885">
    <property type="component" value="Unassembled WGS sequence"/>
</dbReference>
<reference evidence="1 2" key="1">
    <citation type="submission" date="2020-04" db="EMBL/GenBank/DDBJ databases">
        <title>Enterovirga sp. isolate from soil.</title>
        <authorList>
            <person name="Chea S."/>
            <person name="Kim D.-U."/>
        </authorList>
    </citation>
    <scope>NUCLEOTIDE SEQUENCE [LARGE SCALE GENOMIC DNA]</scope>
    <source>
        <strain evidence="1 2">DB1703</strain>
    </source>
</reference>
<keyword evidence="2" id="KW-1185">Reference proteome</keyword>
<dbReference type="RefSeq" id="WP_171220570.1">
    <property type="nucleotide sequence ID" value="NZ_JABEPP010000007.1"/>
</dbReference>
<name>A0A849ICD6_9HYPH</name>
<proteinExistence type="predicted"/>
<protein>
    <submittedName>
        <fullName evidence="1">Uncharacterized protein</fullName>
    </submittedName>
</protein>
<comment type="caution">
    <text evidence="1">The sequence shown here is derived from an EMBL/GenBank/DDBJ whole genome shotgun (WGS) entry which is preliminary data.</text>
</comment>
<accession>A0A849ICD6</accession>
<sequence>MGNYPDLVRAIQDRRTVVTAHCVRLDFASETKWLHNGYGPLRTRTPGAEGFVVWEGLGKLGKISDIERSLVPKSGSPSLSLSGVAPDLVAKALAAEHETKGRPARIFEQYFDPQTFELIDQPVAVYAGYMDEMSIEETGPTTATITVTLVNLLFRRRRPAGAYLSHIDQQLVHPGNMGAVQIPSYVNANPTWPGYS</sequence>
<evidence type="ECO:0000313" key="1">
    <source>
        <dbReference type="EMBL" id="NNM75068.1"/>
    </source>
</evidence>